<gene>
    <name evidence="2" type="ORF">FJ651_00610</name>
</gene>
<keyword evidence="3" id="KW-1185">Reference proteome</keyword>
<evidence type="ECO:0000256" key="1">
    <source>
        <dbReference type="SAM" id="Phobius"/>
    </source>
</evidence>
<feature type="transmembrane region" description="Helical" evidence="1">
    <location>
        <begin position="6"/>
        <end position="29"/>
    </location>
</feature>
<accession>A0A506PQI4</accession>
<keyword evidence="1" id="KW-0472">Membrane</keyword>
<comment type="caution">
    <text evidence="2">The sequence shown here is derived from an EMBL/GenBank/DDBJ whole genome shotgun (WGS) entry which is preliminary data.</text>
</comment>
<keyword evidence="1" id="KW-1133">Transmembrane helix</keyword>
<evidence type="ECO:0000313" key="3">
    <source>
        <dbReference type="Proteomes" id="UP000317332"/>
    </source>
</evidence>
<dbReference type="EMBL" id="VHIQ01000001">
    <property type="protein sequence ID" value="TPV35455.1"/>
    <property type="molecule type" value="Genomic_DNA"/>
</dbReference>
<dbReference type="AlphaFoldDB" id="A0A506PQI4"/>
<dbReference type="InterPro" id="IPR024623">
    <property type="entry name" value="YtxH"/>
</dbReference>
<organism evidence="2 3">
    <name type="scientific">Paucihalobacter ruber</name>
    <dbReference type="NCBI Taxonomy" id="2567861"/>
    <lineage>
        <taxon>Bacteria</taxon>
        <taxon>Pseudomonadati</taxon>
        <taxon>Bacteroidota</taxon>
        <taxon>Flavobacteriia</taxon>
        <taxon>Flavobacteriales</taxon>
        <taxon>Flavobacteriaceae</taxon>
        <taxon>Paucihalobacter</taxon>
    </lineage>
</organism>
<reference evidence="2 3" key="1">
    <citation type="submission" date="2019-06" db="EMBL/GenBank/DDBJ databases">
        <title>Flavobacteriaceae Paucihalobacterium erythroidium CWB-1, complete genome.</title>
        <authorList>
            <person name="Wu S."/>
        </authorList>
    </citation>
    <scope>NUCLEOTIDE SEQUENCE [LARGE SCALE GENOMIC DNA]</scope>
    <source>
        <strain evidence="2 3">CWB-1</strain>
    </source>
</reference>
<proteinExistence type="predicted"/>
<dbReference type="RefSeq" id="WP_140988464.1">
    <property type="nucleotide sequence ID" value="NZ_VHIQ01000001.1"/>
</dbReference>
<name>A0A506PQI4_9FLAO</name>
<dbReference type="InterPro" id="IPR052928">
    <property type="entry name" value="Desiccation-related_membrane"/>
</dbReference>
<dbReference type="Proteomes" id="UP000317332">
    <property type="component" value="Unassembled WGS sequence"/>
</dbReference>
<dbReference type="PANTHER" id="PTHR35792">
    <property type="entry name" value="GENERAL STRESS PROTEIN"/>
    <property type="match status" value="1"/>
</dbReference>
<dbReference type="OrthoDB" id="676025at2"/>
<evidence type="ECO:0000313" key="2">
    <source>
        <dbReference type="EMBL" id="TPV35455.1"/>
    </source>
</evidence>
<sequence length="95" mass="9949">MENSNSTGKIVGALMIGTLVGAAIGVLFAPHKGSKTRHNIANGAKDLANSAKDLANDVKHRVSSGYDELVHQAEKATSYADGQAKAITNTNKQKM</sequence>
<keyword evidence="1" id="KW-0812">Transmembrane</keyword>
<protein>
    <submittedName>
        <fullName evidence="2">YtxH domain-containing protein</fullName>
    </submittedName>
</protein>
<dbReference type="Pfam" id="PF12732">
    <property type="entry name" value="YtxH"/>
    <property type="match status" value="1"/>
</dbReference>
<dbReference type="PANTHER" id="PTHR35792:SF2">
    <property type="entry name" value="GENERAL STRESS PROTEIN"/>
    <property type="match status" value="1"/>
</dbReference>